<reference evidence="3" key="1">
    <citation type="journal article" date="2019" name="Int. J. Syst. Evol. Microbiol.">
        <title>The Global Catalogue of Microorganisms (GCM) 10K type strain sequencing project: providing services to taxonomists for standard genome sequencing and annotation.</title>
        <authorList>
            <consortium name="The Broad Institute Genomics Platform"/>
            <consortium name="The Broad Institute Genome Sequencing Center for Infectious Disease"/>
            <person name="Wu L."/>
            <person name="Ma J."/>
        </authorList>
    </citation>
    <scope>NUCLEOTIDE SEQUENCE [LARGE SCALE GENOMIC DNA]</scope>
    <source>
        <strain evidence="3">TISTR 1858</strain>
    </source>
</reference>
<dbReference type="InterPro" id="IPR034660">
    <property type="entry name" value="DinB/YfiT-like"/>
</dbReference>
<gene>
    <name evidence="2" type="ORF">ACFSUN_09035</name>
</gene>
<comment type="caution">
    <text evidence="2">The sequence shown here is derived from an EMBL/GenBank/DDBJ whole genome shotgun (WGS) entry which is preliminary data.</text>
</comment>
<sequence length="152" mass="18104">MDRHHQVLLNQVRTFRQDVLDVVKDVTEKEAEFIPKNFRNNIRWNLGHIYLDQFMWIETLTNKSSETVKRFNNWFGFGTTPQDFTSETPKLDELVSLLKGQPDVIEDLYVNRLNREYPSIDMGIYTIEQVLVRTIFHEGMHLQAIMDIKKFL</sequence>
<dbReference type="SUPFAM" id="SSF109854">
    <property type="entry name" value="DinB/YfiT-like putative metalloenzymes"/>
    <property type="match status" value="1"/>
</dbReference>
<name>A0ABW5Q0L5_9BACI</name>
<evidence type="ECO:0000259" key="1">
    <source>
        <dbReference type="Pfam" id="PF12867"/>
    </source>
</evidence>
<accession>A0ABW5Q0L5</accession>
<evidence type="ECO:0000313" key="3">
    <source>
        <dbReference type="Proteomes" id="UP001597451"/>
    </source>
</evidence>
<dbReference type="Gene3D" id="1.20.120.450">
    <property type="entry name" value="dinb family like domain"/>
    <property type="match status" value="1"/>
</dbReference>
<dbReference type="Pfam" id="PF12867">
    <property type="entry name" value="DinB_2"/>
    <property type="match status" value="1"/>
</dbReference>
<protein>
    <submittedName>
        <fullName evidence="2">DinB family protein</fullName>
    </submittedName>
</protein>
<keyword evidence="3" id="KW-1185">Reference proteome</keyword>
<dbReference type="InterPro" id="IPR024775">
    <property type="entry name" value="DinB-like"/>
</dbReference>
<feature type="domain" description="DinB-like" evidence="1">
    <location>
        <begin position="12"/>
        <end position="145"/>
    </location>
</feature>
<dbReference type="EMBL" id="JBHUMX010000030">
    <property type="protein sequence ID" value="MFD2628921.1"/>
    <property type="molecule type" value="Genomic_DNA"/>
</dbReference>
<proteinExistence type="predicted"/>
<evidence type="ECO:0000313" key="2">
    <source>
        <dbReference type="EMBL" id="MFD2628921.1"/>
    </source>
</evidence>
<organism evidence="2 3">
    <name type="scientific">Oceanobacillus kapialis</name>
    <dbReference type="NCBI Taxonomy" id="481353"/>
    <lineage>
        <taxon>Bacteria</taxon>
        <taxon>Bacillati</taxon>
        <taxon>Bacillota</taxon>
        <taxon>Bacilli</taxon>
        <taxon>Bacillales</taxon>
        <taxon>Bacillaceae</taxon>
        <taxon>Oceanobacillus</taxon>
    </lineage>
</organism>
<dbReference type="RefSeq" id="WP_379561683.1">
    <property type="nucleotide sequence ID" value="NZ_JBHUMX010000030.1"/>
</dbReference>
<dbReference type="Proteomes" id="UP001597451">
    <property type="component" value="Unassembled WGS sequence"/>
</dbReference>